<name>A0A5B7ENB9_PORTR</name>
<evidence type="ECO:0000313" key="2">
    <source>
        <dbReference type="EMBL" id="MPC35692.1"/>
    </source>
</evidence>
<evidence type="ECO:0000256" key="1">
    <source>
        <dbReference type="SAM" id="MobiDB-lite"/>
    </source>
</evidence>
<gene>
    <name evidence="2" type="ORF">E2C01_029124</name>
</gene>
<evidence type="ECO:0000313" key="3">
    <source>
        <dbReference type="Proteomes" id="UP000324222"/>
    </source>
</evidence>
<organism evidence="2 3">
    <name type="scientific">Portunus trituberculatus</name>
    <name type="common">Swimming crab</name>
    <name type="synonym">Neptunus trituberculatus</name>
    <dbReference type="NCBI Taxonomy" id="210409"/>
    <lineage>
        <taxon>Eukaryota</taxon>
        <taxon>Metazoa</taxon>
        <taxon>Ecdysozoa</taxon>
        <taxon>Arthropoda</taxon>
        <taxon>Crustacea</taxon>
        <taxon>Multicrustacea</taxon>
        <taxon>Malacostraca</taxon>
        <taxon>Eumalacostraca</taxon>
        <taxon>Eucarida</taxon>
        <taxon>Decapoda</taxon>
        <taxon>Pleocyemata</taxon>
        <taxon>Brachyura</taxon>
        <taxon>Eubrachyura</taxon>
        <taxon>Portunoidea</taxon>
        <taxon>Portunidae</taxon>
        <taxon>Portuninae</taxon>
        <taxon>Portunus</taxon>
    </lineage>
</organism>
<accession>A0A5B7ENB9</accession>
<dbReference type="EMBL" id="VSRR010003325">
    <property type="protein sequence ID" value="MPC35692.1"/>
    <property type="molecule type" value="Genomic_DNA"/>
</dbReference>
<dbReference type="Proteomes" id="UP000324222">
    <property type="component" value="Unassembled WGS sequence"/>
</dbReference>
<proteinExistence type="predicted"/>
<feature type="region of interest" description="Disordered" evidence="1">
    <location>
        <begin position="44"/>
        <end position="71"/>
    </location>
</feature>
<dbReference type="AlphaFoldDB" id="A0A5B7ENB9"/>
<protein>
    <submittedName>
        <fullName evidence="2">Uncharacterized protein</fullName>
    </submittedName>
</protein>
<feature type="region of interest" description="Disordered" evidence="1">
    <location>
        <begin position="1"/>
        <end position="21"/>
    </location>
</feature>
<reference evidence="2 3" key="1">
    <citation type="submission" date="2019-05" db="EMBL/GenBank/DDBJ databases">
        <title>Another draft genome of Portunus trituberculatus and its Hox gene families provides insights of decapod evolution.</title>
        <authorList>
            <person name="Jeong J.-H."/>
            <person name="Song I."/>
            <person name="Kim S."/>
            <person name="Choi T."/>
            <person name="Kim D."/>
            <person name="Ryu S."/>
            <person name="Kim W."/>
        </authorList>
    </citation>
    <scope>NUCLEOTIDE SEQUENCE [LARGE SCALE GENOMIC DNA]</scope>
    <source>
        <tissue evidence="2">Muscle</tissue>
    </source>
</reference>
<feature type="region of interest" description="Disordered" evidence="1">
    <location>
        <begin position="212"/>
        <end position="233"/>
    </location>
</feature>
<keyword evidence="3" id="KW-1185">Reference proteome</keyword>
<sequence>MRSSGGIAMGTSTETWEDVPKKPRVVYGNWEGQAVDTWTAPYIRRRERQRRSSVTSWRTVQRRALDSGSSGDYPTWPTCAPPRVSSCLPSASSPPAFHSPPPPTPTPLIPRWLHLAAALPPSCSSAPASCSSCRRRAAPPAARSTTKRLPGTANTEQPLTGARTACVPRVPARPAVGTGGLRASVAREPSVPAGFVEDVRPSTANVALLPSASPSIATPHPPCRPSSIPSTGRPEGIHQRTFIAVHGHGSPSQSHVTKSPLGMFSLAKLPVPRQMLVVQGV</sequence>
<comment type="caution">
    <text evidence="2">The sequence shown here is derived from an EMBL/GenBank/DDBJ whole genome shotgun (WGS) entry which is preliminary data.</text>
</comment>
<feature type="region of interest" description="Disordered" evidence="1">
    <location>
        <begin position="139"/>
        <end position="161"/>
    </location>
</feature>